<evidence type="ECO:0000313" key="1">
    <source>
        <dbReference type="EMBL" id="QTA85289.1"/>
    </source>
</evidence>
<protein>
    <submittedName>
        <fullName evidence="1">Uncharacterized protein</fullName>
    </submittedName>
</protein>
<evidence type="ECO:0000313" key="2">
    <source>
        <dbReference type="Proteomes" id="UP000663722"/>
    </source>
</evidence>
<sequence length="43" mass="5195">MLFCQIINRNSICDVLFYPNHPEKYKKNLFVSHHGKNQLNRSF</sequence>
<dbReference type="EMBL" id="CP061800">
    <property type="protein sequence ID" value="QTA85289.1"/>
    <property type="molecule type" value="Genomic_DNA"/>
</dbReference>
<gene>
    <name evidence="1" type="ORF">dnm_012940</name>
</gene>
<accession>A0A975GL48</accession>
<name>A0A975GL48_9BACT</name>
<dbReference type="Proteomes" id="UP000663722">
    <property type="component" value="Chromosome"/>
</dbReference>
<organism evidence="1 2">
    <name type="scientific">Desulfonema magnum</name>
    <dbReference type="NCBI Taxonomy" id="45655"/>
    <lineage>
        <taxon>Bacteria</taxon>
        <taxon>Pseudomonadati</taxon>
        <taxon>Thermodesulfobacteriota</taxon>
        <taxon>Desulfobacteria</taxon>
        <taxon>Desulfobacterales</taxon>
        <taxon>Desulfococcaceae</taxon>
        <taxon>Desulfonema</taxon>
    </lineage>
</organism>
<proteinExistence type="predicted"/>
<dbReference type="KEGG" id="dmm:dnm_012940"/>
<keyword evidence="2" id="KW-1185">Reference proteome</keyword>
<dbReference type="AlphaFoldDB" id="A0A975GL48"/>
<reference evidence="1" key="1">
    <citation type="journal article" date="2021" name="Microb. Physiol.">
        <title>Proteogenomic Insights into the Physiology of Marine, Sulfate-Reducing, Filamentous Desulfonema limicola and Desulfonema magnum.</title>
        <authorList>
            <person name="Schnaars V."/>
            <person name="Wohlbrand L."/>
            <person name="Scheve S."/>
            <person name="Hinrichs C."/>
            <person name="Reinhardt R."/>
            <person name="Rabus R."/>
        </authorList>
    </citation>
    <scope>NUCLEOTIDE SEQUENCE</scope>
    <source>
        <strain evidence="1">4be13</strain>
    </source>
</reference>